<organism evidence="1">
    <name type="scientific">marine sediment metagenome</name>
    <dbReference type="NCBI Taxonomy" id="412755"/>
    <lineage>
        <taxon>unclassified sequences</taxon>
        <taxon>metagenomes</taxon>
        <taxon>ecological metagenomes</taxon>
    </lineage>
</organism>
<dbReference type="AlphaFoldDB" id="A0A0F9GRF7"/>
<reference evidence="1" key="1">
    <citation type="journal article" date="2015" name="Nature">
        <title>Complex archaea that bridge the gap between prokaryotes and eukaryotes.</title>
        <authorList>
            <person name="Spang A."/>
            <person name="Saw J.H."/>
            <person name="Jorgensen S.L."/>
            <person name="Zaremba-Niedzwiedzka K."/>
            <person name="Martijn J."/>
            <person name="Lind A.E."/>
            <person name="van Eijk R."/>
            <person name="Schleper C."/>
            <person name="Guy L."/>
            <person name="Ettema T.J."/>
        </authorList>
    </citation>
    <scope>NUCLEOTIDE SEQUENCE</scope>
</reference>
<comment type="caution">
    <text evidence="1">The sequence shown here is derived from an EMBL/GenBank/DDBJ whole genome shotgun (WGS) entry which is preliminary data.</text>
</comment>
<name>A0A0F9GRF7_9ZZZZ</name>
<protein>
    <submittedName>
        <fullName evidence="1">Uncharacterized protein</fullName>
    </submittedName>
</protein>
<proteinExistence type="predicted"/>
<dbReference type="EMBL" id="LAZR01027459">
    <property type="protein sequence ID" value="KKL65667.1"/>
    <property type="molecule type" value="Genomic_DNA"/>
</dbReference>
<gene>
    <name evidence="1" type="ORF">LCGC14_2152690</name>
</gene>
<evidence type="ECO:0000313" key="1">
    <source>
        <dbReference type="EMBL" id="KKL65667.1"/>
    </source>
</evidence>
<accession>A0A0F9GRF7</accession>
<sequence>MRKQTKLWSTKSGEKIRICDMGDKHLLNTIKLLDNFAKHKEHQARKAGYSALRFLSGEQAILDIENELEHLEEGGIDPNEICPLYDNLIEEALRRNII</sequence>